<feature type="compositionally biased region" description="Low complexity" evidence="1">
    <location>
        <begin position="22"/>
        <end position="39"/>
    </location>
</feature>
<reference evidence="2" key="1">
    <citation type="submission" date="2021-03" db="EMBL/GenBank/DDBJ databases">
        <title>Revisited historic fungal species revealed as producer of novel bioactive compounds through whole genome sequencing and comparative genomics.</title>
        <authorList>
            <person name="Vignolle G.A."/>
            <person name="Hochenegger N."/>
            <person name="Mach R.L."/>
            <person name="Mach-Aigner A.R."/>
            <person name="Javad Rahimi M."/>
            <person name="Salim K.A."/>
            <person name="Chan C.M."/>
            <person name="Lim L.B.L."/>
            <person name="Cai F."/>
            <person name="Druzhinina I.S."/>
            <person name="U'Ren J.M."/>
            <person name="Derntl C."/>
        </authorList>
    </citation>
    <scope>NUCLEOTIDE SEQUENCE</scope>
    <source>
        <strain evidence="2">TUCIM 5799</strain>
    </source>
</reference>
<organism evidence="2 3">
    <name type="scientific">Neoarthrinium moseri</name>
    <dbReference type="NCBI Taxonomy" id="1658444"/>
    <lineage>
        <taxon>Eukaryota</taxon>
        <taxon>Fungi</taxon>
        <taxon>Dikarya</taxon>
        <taxon>Ascomycota</taxon>
        <taxon>Pezizomycotina</taxon>
        <taxon>Sordariomycetes</taxon>
        <taxon>Xylariomycetidae</taxon>
        <taxon>Amphisphaeriales</taxon>
        <taxon>Apiosporaceae</taxon>
        <taxon>Neoarthrinium</taxon>
    </lineage>
</organism>
<accession>A0A9Q0AQE1</accession>
<sequence>MADLDSGLFGIALSDPEDDSAPEAAEPTSSTTTTSASKAARVAQSEDEFLAVKQGYTVKVENGELWRDIRLPLGQHVTKQEAQALLHAVEELYFLKRYAEGAAFVSRALGDEGRAEAGGLDRDIQKLLMYYKEKCIKAAERV</sequence>
<proteinExistence type="predicted"/>
<dbReference type="EMBL" id="JAFIMR010000016">
    <property type="protein sequence ID" value="KAI1868882.1"/>
    <property type="molecule type" value="Genomic_DNA"/>
</dbReference>
<protein>
    <submittedName>
        <fullName evidence="2">Uncharacterized protein</fullName>
    </submittedName>
</protein>
<evidence type="ECO:0000313" key="3">
    <source>
        <dbReference type="Proteomes" id="UP000829685"/>
    </source>
</evidence>
<evidence type="ECO:0000313" key="2">
    <source>
        <dbReference type="EMBL" id="KAI1868882.1"/>
    </source>
</evidence>
<name>A0A9Q0AQE1_9PEZI</name>
<evidence type="ECO:0000256" key="1">
    <source>
        <dbReference type="SAM" id="MobiDB-lite"/>
    </source>
</evidence>
<keyword evidence="3" id="KW-1185">Reference proteome</keyword>
<dbReference type="AlphaFoldDB" id="A0A9Q0AQE1"/>
<gene>
    <name evidence="2" type="ORF">JX265_006861</name>
</gene>
<comment type="caution">
    <text evidence="2">The sequence shown here is derived from an EMBL/GenBank/DDBJ whole genome shotgun (WGS) entry which is preliminary data.</text>
</comment>
<dbReference type="Proteomes" id="UP000829685">
    <property type="component" value="Unassembled WGS sequence"/>
</dbReference>
<feature type="region of interest" description="Disordered" evidence="1">
    <location>
        <begin position="1"/>
        <end position="39"/>
    </location>
</feature>